<dbReference type="GO" id="GO:0009156">
    <property type="term" value="P:ribonucleoside monophosphate biosynthetic process"/>
    <property type="evidence" value="ECO:0007669"/>
    <property type="project" value="InterPro"/>
</dbReference>
<evidence type="ECO:0000256" key="9">
    <source>
        <dbReference type="ARBA" id="ARBA00049535"/>
    </source>
</evidence>
<dbReference type="InterPro" id="IPR029057">
    <property type="entry name" value="PRTase-like"/>
</dbReference>
<dbReference type="GO" id="GO:0000287">
    <property type="term" value="F:magnesium ion binding"/>
    <property type="evidence" value="ECO:0007669"/>
    <property type="project" value="InterPro"/>
</dbReference>
<reference evidence="11" key="1">
    <citation type="submission" date="2018-10" db="EMBL/GenBank/DDBJ databases">
        <title>Hidden diversity of soil giant viruses.</title>
        <authorList>
            <person name="Schulz F."/>
            <person name="Alteio L."/>
            <person name="Goudeau D."/>
            <person name="Ryan E.M."/>
            <person name="Malmstrom R.R."/>
            <person name="Blanchard J."/>
            <person name="Woyke T."/>
        </authorList>
    </citation>
    <scope>NUCLEOTIDE SEQUENCE</scope>
    <source>
        <strain evidence="11">SAV1</strain>
    </source>
</reference>
<keyword evidence="2" id="KW-0808">Transferase</keyword>
<dbReference type="Pfam" id="PF14572">
    <property type="entry name" value="Pribosyl_synth"/>
    <property type="match status" value="1"/>
</dbReference>
<gene>
    <name evidence="11" type="ORF">Satyrvirus26_4</name>
</gene>
<sequence length="342" mass="37908">MANIHDLLDEINHLKEKINKSKNNDSVIIVMNSCGDLGDKIKSKLDNKIRSIDTKFFHFGNNEVNTFPAESIREKRVFIIGTGSNYGGSINDNCMAMFAMVRACRDASARDITLICGYYPYCRSDKKDQGRAPIMAKLIGDFAKVAGAGRLVTVDLHASQIQGFFDGPFDNLYAIDYLVNVIKKDYHIPDCVLVSPDAGGEKRVAAWATKLNIPYTFLTKSRNHNAISAINKHELVHKLDFKGKTAIIVDDIGDTLSTLKSASKILKENGVCKVVCAVTHGIFSGNAYEKLLDDDIDFMYVTNTLPQNQPEPPKIKIVDLSELFAEIILRCVDGKSLSSMFT</sequence>
<dbReference type="CDD" id="cd06223">
    <property type="entry name" value="PRTases_typeI"/>
    <property type="match status" value="1"/>
</dbReference>
<accession>A0A3G5AEG5</accession>
<keyword evidence="6" id="KW-0418">Kinase</keyword>
<dbReference type="GO" id="GO:0006164">
    <property type="term" value="P:purine nucleotide biosynthetic process"/>
    <property type="evidence" value="ECO:0007669"/>
    <property type="project" value="TreeGrafter"/>
</dbReference>
<name>A0A3G5AEG5_9VIRU</name>
<evidence type="ECO:0000259" key="10">
    <source>
        <dbReference type="Pfam" id="PF13793"/>
    </source>
</evidence>
<dbReference type="GO" id="GO:0005524">
    <property type="term" value="F:ATP binding"/>
    <property type="evidence" value="ECO:0007669"/>
    <property type="project" value="UniProtKB-KW"/>
</dbReference>
<dbReference type="SUPFAM" id="SSF53271">
    <property type="entry name" value="PRTase-like"/>
    <property type="match status" value="1"/>
</dbReference>
<comment type="catalytic activity">
    <reaction evidence="9">
        <text>D-ribose 5-phosphate + ATP = 5-phospho-alpha-D-ribose 1-diphosphate + AMP + H(+)</text>
        <dbReference type="Rhea" id="RHEA:15609"/>
        <dbReference type="ChEBI" id="CHEBI:15378"/>
        <dbReference type="ChEBI" id="CHEBI:30616"/>
        <dbReference type="ChEBI" id="CHEBI:58017"/>
        <dbReference type="ChEBI" id="CHEBI:78346"/>
        <dbReference type="ChEBI" id="CHEBI:456215"/>
        <dbReference type="EC" id="2.7.6.1"/>
    </reaction>
</comment>
<dbReference type="Gene3D" id="3.40.50.2020">
    <property type="match status" value="2"/>
</dbReference>
<dbReference type="PANTHER" id="PTHR10210">
    <property type="entry name" value="RIBOSE-PHOSPHATE DIPHOSPHOKINASE FAMILY MEMBER"/>
    <property type="match status" value="1"/>
</dbReference>
<evidence type="ECO:0000256" key="2">
    <source>
        <dbReference type="ARBA" id="ARBA00022679"/>
    </source>
</evidence>
<evidence type="ECO:0000256" key="6">
    <source>
        <dbReference type="ARBA" id="ARBA00022777"/>
    </source>
</evidence>
<keyword evidence="7" id="KW-0067">ATP-binding</keyword>
<evidence type="ECO:0000256" key="3">
    <source>
        <dbReference type="ARBA" id="ARBA00022723"/>
    </source>
</evidence>
<keyword evidence="5" id="KW-0547">Nucleotide-binding</keyword>
<dbReference type="InterPro" id="IPR029099">
    <property type="entry name" value="Pribosyltran_N"/>
</dbReference>
<dbReference type="EC" id="2.7.6.1" evidence="1"/>
<dbReference type="SMART" id="SM01400">
    <property type="entry name" value="Pribosyltran_N"/>
    <property type="match status" value="1"/>
</dbReference>
<evidence type="ECO:0000256" key="8">
    <source>
        <dbReference type="ARBA" id="ARBA00022842"/>
    </source>
</evidence>
<dbReference type="InterPro" id="IPR000842">
    <property type="entry name" value="PRib_PP_synth_CS"/>
</dbReference>
<dbReference type="NCBIfam" id="TIGR01251">
    <property type="entry name" value="ribP_PPkin"/>
    <property type="match status" value="1"/>
</dbReference>
<proteinExistence type="predicted"/>
<dbReference type="InterPro" id="IPR005946">
    <property type="entry name" value="Rib-P_diPkinase"/>
</dbReference>
<dbReference type="GO" id="GO:0006015">
    <property type="term" value="P:5-phosphoribose 1-diphosphate biosynthetic process"/>
    <property type="evidence" value="ECO:0007669"/>
    <property type="project" value="TreeGrafter"/>
</dbReference>
<feature type="domain" description="Ribose-phosphate pyrophosphokinase N-terminal" evidence="10">
    <location>
        <begin position="27"/>
        <end position="147"/>
    </location>
</feature>
<dbReference type="PROSITE" id="PS00114">
    <property type="entry name" value="PRPP_SYNTHASE"/>
    <property type="match status" value="1"/>
</dbReference>
<organism evidence="11">
    <name type="scientific">Satyrvirus sp</name>
    <dbReference type="NCBI Taxonomy" id="2487771"/>
    <lineage>
        <taxon>Viruses</taxon>
        <taxon>Varidnaviria</taxon>
        <taxon>Bamfordvirae</taxon>
        <taxon>Nucleocytoviricota</taxon>
        <taxon>Megaviricetes</taxon>
        <taxon>Imitervirales</taxon>
        <taxon>Mimiviridae</taxon>
        <taxon>Megamimivirinae</taxon>
    </lineage>
</organism>
<dbReference type="GO" id="GO:0016301">
    <property type="term" value="F:kinase activity"/>
    <property type="evidence" value="ECO:0007669"/>
    <property type="project" value="UniProtKB-KW"/>
</dbReference>
<keyword evidence="8" id="KW-0460">Magnesium</keyword>
<evidence type="ECO:0000256" key="4">
    <source>
        <dbReference type="ARBA" id="ARBA00022727"/>
    </source>
</evidence>
<dbReference type="GO" id="GO:0002189">
    <property type="term" value="C:ribose phosphate diphosphokinase complex"/>
    <property type="evidence" value="ECO:0007669"/>
    <property type="project" value="TreeGrafter"/>
</dbReference>
<evidence type="ECO:0000256" key="7">
    <source>
        <dbReference type="ARBA" id="ARBA00022840"/>
    </source>
</evidence>
<dbReference type="EMBL" id="MK072462">
    <property type="protein sequence ID" value="AYV85615.1"/>
    <property type="molecule type" value="Genomic_DNA"/>
</dbReference>
<protein>
    <recommendedName>
        <fullName evidence="1">ribose-phosphate diphosphokinase</fullName>
        <ecNumber evidence="1">2.7.6.1</ecNumber>
    </recommendedName>
</protein>
<dbReference type="PANTHER" id="PTHR10210:SF32">
    <property type="entry name" value="RIBOSE-PHOSPHATE PYROPHOSPHOKINASE 2"/>
    <property type="match status" value="1"/>
</dbReference>
<evidence type="ECO:0000256" key="5">
    <source>
        <dbReference type="ARBA" id="ARBA00022741"/>
    </source>
</evidence>
<dbReference type="InterPro" id="IPR000836">
    <property type="entry name" value="PRTase_dom"/>
</dbReference>
<evidence type="ECO:0000256" key="1">
    <source>
        <dbReference type="ARBA" id="ARBA00013247"/>
    </source>
</evidence>
<keyword evidence="4" id="KW-0545">Nucleotide biosynthesis</keyword>
<dbReference type="GO" id="GO:0004749">
    <property type="term" value="F:ribose phosphate diphosphokinase activity"/>
    <property type="evidence" value="ECO:0007669"/>
    <property type="project" value="UniProtKB-EC"/>
</dbReference>
<dbReference type="Pfam" id="PF13793">
    <property type="entry name" value="Pribosyltran_N"/>
    <property type="match status" value="1"/>
</dbReference>
<evidence type="ECO:0000313" key="11">
    <source>
        <dbReference type="EMBL" id="AYV85615.1"/>
    </source>
</evidence>
<keyword evidence="3" id="KW-0479">Metal-binding</keyword>
<dbReference type="FunFam" id="3.40.50.2020:FF:000007">
    <property type="entry name" value="Ribose-phosphate pyrophosphokinase"/>
    <property type="match status" value="1"/>
</dbReference>